<dbReference type="PANTHER" id="PTHR10359:SF18">
    <property type="entry name" value="ENDONUCLEASE III"/>
    <property type="match status" value="1"/>
</dbReference>
<feature type="binding site" evidence="12">
    <location>
        <position position="194"/>
    </location>
    <ligand>
        <name>[4Fe-4S] cluster</name>
        <dbReference type="ChEBI" id="CHEBI:49883"/>
    </ligand>
</feature>
<keyword evidence="8 12" id="KW-0238">DNA-binding</keyword>
<dbReference type="PROSITE" id="PS01155">
    <property type="entry name" value="ENDONUCLEASE_III_2"/>
    <property type="match status" value="1"/>
</dbReference>
<gene>
    <name evidence="12 14" type="primary">nth</name>
    <name evidence="14" type="ORF">D9V75_00555</name>
</gene>
<dbReference type="GO" id="GO:0046872">
    <property type="term" value="F:metal ion binding"/>
    <property type="evidence" value="ECO:0007669"/>
    <property type="project" value="UniProtKB-KW"/>
</dbReference>
<dbReference type="OrthoDB" id="9800977at2"/>
<dbReference type="Pfam" id="PF00633">
    <property type="entry name" value="HHH"/>
    <property type="match status" value="1"/>
</dbReference>
<comment type="function">
    <text evidence="12">DNA repair enzyme that has both DNA N-glycosylase activity and AP-lyase activity. The DNA N-glycosylase activity releases various damaged pyrimidines from DNA by cleaving the N-glycosidic bond, leaving an AP (apurinic/apyrimidinic) site. The AP-lyase activity cleaves the phosphodiester bond 3' to the AP site by a beta-elimination, leaving a 3'-terminal unsaturated sugar and a product with a terminal 5'-phosphate.</text>
</comment>
<dbReference type="HAMAP" id="MF_00942">
    <property type="entry name" value="Nth"/>
    <property type="match status" value="1"/>
</dbReference>
<dbReference type="InterPro" id="IPR003265">
    <property type="entry name" value="HhH-GPD_domain"/>
</dbReference>
<dbReference type="InterPro" id="IPR005759">
    <property type="entry name" value="Nth"/>
</dbReference>
<reference evidence="14 15" key="1">
    <citation type="submission" date="2018-12" db="EMBL/GenBank/DDBJ databases">
        <authorList>
            <person name="Chong R.A."/>
        </authorList>
    </citation>
    <scope>NUCLEOTIDE SEQUENCE [LARGE SCALE GENOMIC DNA]</scope>
    <source>
        <strain evidence="14 15">Mst</strain>
    </source>
</reference>
<evidence type="ECO:0000256" key="8">
    <source>
        <dbReference type="ARBA" id="ARBA00023125"/>
    </source>
</evidence>
<accession>A0A4D6YF54</accession>
<dbReference type="EMBL" id="CP034861">
    <property type="protein sequence ID" value="QCI24220.1"/>
    <property type="molecule type" value="Genomic_DNA"/>
</dbReference>
<dbReference type="FunFam" id="1.10.1670.10:FF:000001">
    <property type="entry name" value="Endonuclease III"/>
    <property type="match status" value="1"/>
</dbReference>
<evidence type="ECO:0000256" key="11">
    <source>
        <dbReference type="ARBA" id="ARBA00023295"/>
    </source>
</evidence>
<protein>
    <recommendedName>
        <fullName evidence="12">Endonuclease III</fullName>
        <ecNumber evidence="12">4.2.99.18</ecNumber>
    </recommendedName>
    <alternativeName>
        <fullName evidence="12">DNA-(apurinic or apyrimidinic site) lyase</fullName>
    </alternativeName>
</protein>
<keyword evidence="3 12" id="KW-0479">Metal-binding</keyword>
<dbReference type="GO" id="GO:0140078">
    <property type="term" value="F:class I DNA-(apurinic or apyrimidinic site) endonuclease activity"/>
    <property type="evidence" value="ECO:0007669"/>
    <property type="project" value="UniProtKB-EC"/>
</dbReference>
<keyword evidence="4 12" id="KW-0227">DNA damage</keyword>
<dbReference type="InterPro" id="IPR011257">
    <property type="entry name" value="DNA_glycosylase"/>
</dbReference>
<evidence type="ECO:0000256" key="6">
    <source>
        <dbReference type="ARBA" id="ARBA00023004"/>
    </source>
</evidence>
<evidence type="ECO:0000256" key="4">
    <source>
        <dbReference type="ARBA" id="ARBA00022763"/>
    </source>
</evidence>
<feature type="binding site" evidence="12">
    <location>
        <position position="203"/>
    </location>
    <ligand>
        <name>[4Fe-4S] cluster</name>
        <dbReference type="ChEBI" id="CHEBI:49883"/>
    </ligand>
</feature>
<dbReference type="Gene3D" id="1.10.1670.10">
    <property type="entry name" value="Helix-hairpin-Helix base-excision DNA repair enzymes (C-terminal)"/>
    <property type="match status" value="1"/>
</dbReference>
<evidence type="ECO:0000256" key="2">
    <source>
        <dbReference type="ARBA" id="ARBA00022485"/>
    </source>
</evidence>
<dbReference type="FunFam" id="1.10.340.30:FF:000001">
    <property type="entry name" value="Endonuclease III"/>
    <property type="match status" value="1"/>
</dbReference>
<evidence type="ECO:0000259" key="13">
    <source>
        <dbReference type="SMART" id="SM00478"/>
    </source>
</evidence>
<dbReference type="EC" id="4.2.99.18" evidence="12"/>
<dbReference type="SUPFAM" id="SSF48150">
    <property type="entry name" value="DNA-glycosylase"/>
    <property type="match status" value="1"/>
</dbReference>
<keyword evidence="10 12" id="KW-0456">Lyase</keyword>
<evidence type="ECO:0000256" key="5">
    <source>
        <dbReference type="ARBA" id="ARBA00022801"/>
    </source>
</evidence>
<dbReference type="GO" id="GO:0019104">
    <property type="term" value="F:DNA N-glycosylase activity"/>
    <property type="evidence" value="ECO:0007669"/>
    <property type="project" value="UniProtKB-UniRule"/>
</dbReference>
<dbReference type="PANTHER" id="PTHR10359">
    <property type="entry name" value="A/G-SPECIFIC ADENINE GLYCOSYLASE/ENDONUCLEASE III"/>
    <property type="match status" value="1"/>
</dbReference>
<evidence type="ECO:0000256" key="10">
    <source>
        <dbReference type="ARBA" id="ARBA00023239"/>
    </source>
</evidence>
<comment type="similarity">
    <text evidence="1 12">Belongs to the Nth/MutY family.</text>
</comment>
<dbReference type="Pfam" id="PF00730">
    <property type="entry name" value="HhH-GPD"/>
    <property type="match status" value="1"/>
</dbReference>
<dbReference type="RefSeq" id="WP_158343245.1">
    <property type="nucleotide sequence ID" value="NZ_CP034861.1"/>
</dbReference>
<dbReference type="InterPro" id="IPR004036">
    <property type="entry name" value="Endonuclease-III-like_CS2"/>
</dbReference>
<keyword evidence="5 12" id="KW-0378">Hydrolase</keyword>
<evidence type="ECO:0000313" key="14">
    <source>
        <dbReference type="EMBL" id="QCI24220.1"/>
    </source>
</evidence>
<comment type="cofactor">
    <cofactor evidence="12">
        <name>[4Fe-4S] cluster</name>
        <dbReference type="ChEBI" id="CHEBI:49883"/>
    </cofactor>
    <text evidence="12">Binds 1 [4Fe-4S] cluster.</text>
</comment>
<evidence type="ECO:0000256" key="3">
    <source>
        <dbReference type="ARBA" id="ARBA00022723"/>
    </source>
</evidence>
<dbReference type="InterPro" id="IPR000445">
    <property type="entry name" value="HhH_motif"/>
</dbReference>
<organism evidence="14 15">
    <name type="scientific">Buchnera aphidicola</name>
    <name type="common">Muscaphis stroyani</name>
    <dbReference type="NCBI Taxonomy" id="1241869"/>
    <lineage>
        <taxon>Bacteria</taxon>
        <taxon>Pseudomonadati</taxon>
        <taxon>Pseudomonadota</taxon>
        <taxon>Gammaproteobacteria</taxon>
        <taxon>Enterobacterales</taxon>
        <taxon>Erwiniaceae</taxon>
        <taxon>Buchnera</taxon>
    </lineage>
</organism>
<dbReference type="GO" id="GO:0003677">
    <property type="term" value="F:DNA binding"/>
    <property type="evidence" value="ECO:0007669"/>
    <property type="project" value="UniProtKB-UniRule"/>
</dbReference>
<name>A0A4D6YF54_9GAMM</name>
<dbReference type="PIRSF" id="PIRSF001435">
    <property type="entry name" value="Nth"/>
    <property type="match status" value="1"/>
</dbReference>
<dbReference type="GO" id="GO:0051539">
    <property type="term" value="F:4 iron, 4 sulfur cluster binding"/>
    <property type="evidence" value="ECO:0007669"/>
    <property type="project" value="UniProtKB-UniRule"/>
</dbReference>
<feature type="domain" description="HhH-GPD" evidence="13">
    <location>
        <begin position="38"/>
        <end position="185"/>
    </location>
</feature>
<evidence type="ECO:0000256" key="1">
    <source>
        <dbReference type="ARBA" id="ARBA00008343"/>
    </source>
</evidence>
<keyword evidence="2 12" id="KW-0004">4Fe-4S</keyword>
<dbReference type="SMART" id="SM00478">
    <property type="entry name" value="ENDO3c"/>
    <property type="match status" value="1"/>
</dbReference>
<dbReference type="CDD" id="cd00056">
    <property type="entry name" value="ENDO3c"/>
    <property type="match status" value="1"/>
</dbReference>
<keyword evidence="11 12" id="KW-0326">Glycosidase</keyword>
<sequence length="213" mass="24594">MNKDKRYKILLLFFRKNPNPTTELIFNSNFECLISVILSSKSTDIAVNNTTKLLFKIANTPKKILNLGIYNLKLYIRNIGLHNIKALNIINTSFLLITKHNGNVPNNRFELESLPGVGRKTAGVILNLLFNEKTIPVDTHVFRVSNRTNFASGRNIQEVEKKLNKVAPKAFKIHVHHWFVLHGRYICTARNIKCSTCFINKYCEFREKIFKSM</sequence>
<keyword evidence="14" id="KW-0540">Nuclease</keyword>
<comment type="catalytic activity">
    <reaction evidence="12">
        <text>2'-deoxyribonucleotide-(2'-deoxyribose 5'-phosphate)-2'-deoxyribonucleotide-DNA = a 3'-end 2'-deoxyribonucleotide-(2,3-dehydro-2,3-deoxyribose 5'-phosphate)-DNA + a 5'-end 5'-phospho-2'-deoxyribonucleoside-DNA + H(+)</text>
        <dbReference type="Rhea" id="RHEA:66592"/>
        <dbReference type="Rhea" id="RHEA-COMP:13180"/>
        <dbReference type="Rhea" id="RHEA-COMP:16897"/>
        <dbReference type="Rhea" id="RHEA-COMP:17067"/>
        <dbReference type="ChEBI" id="CHEBI:15378"/>
        <dbReference type="ChEBI" id="CHEBI:136412"/>
        <dbReference type="ChEBI" id="CHEBI:157695"/>
        <dbReference type="ChEBI" id="CHEBI:167181"/>
        <dbReference type="EC" id="4.2.99.18"/>
    </reaction>
</comment>
<keyword evidence="6 12" id="KW-0408">Iron</keyword>
<reference evidence="14 15" key="2">
    <citation type="submission" date="2019-05" db="EMBL/GenBank/DDBJ databases">
        <title>Genome evolution of the obligate endosymbiont Buchnera aphidicola.</title>
        <authorList>
            <person name="Moran N.A."/>
        </authorList>
    </citation>
    <scope>NUCLEOTIDE SEQUENCE [LARGE SCALE GENOMIC DNA]</scope>
    <source>
        <strain evidence="14 15">Mst</strain>
    </source>
</reference>
<feature type="binding site" evidence="12">
    <location>
        <position position="187"/>
    </location>
    <ligand>
        <name>[4Fe-4S] cluster</name>
        <dbReference type="ChEBI" id="CHEBI:49883"/>
    </ligand>
</feature>
<evidence type="ECO:0000256" key="7">
    <source>
        <dbReference type="ARBA" id="ARBA00023014"/>
    </source>
</evidence>
<dbReference type="Proteomes" id="UP000298673">
    <property type="component" value="Chromosome"/>
</dbReference>
<dbReference type="InterPro" id="IPR023170">
    <property type="entry name" value="HhH_base_excis_C"/>
</dbReference>
<dbReference type="AlphaFoldDB" id="A0A4D6YF54"/>
<dbReference type="NCBIfam" id="TIGR01083">
    <property type="entry name" value="nth"/>
    <property type="match status" value="1"/>
</dbReference>
<dbReference type="GO" id="GO:0006285">
    <property type="term" value="P:base-excision repair, AP site formation"/>
    <property type="evidence" value="ECO:0007669"/>
    <property type="project" value="TreeGrafter"/>
</dbReference>
<keyword evidence="7 12" id="KW-0411">Iron-sulfur</keyword>
<evidence type="ECO:0000256" key="9">
    <source>
        <dbReference type="ARBA" id="ARBA00023204"/>
    </source>
</evidence>
<proteinExistence type="inferred from homology"/>
<feature type="binding site" evidence="12">
    <location>
        <position position="197"/>
    </location>
    <ligand>
        <name>[4Fe-4S] cluster</name>
        <dbReference type="ChEBI" id="CHEBI:49883"/>
    </ligand>
</feature>
<dbReference type="Gene3D" id="1.10.340.30">
    <property type="entry name" value="Hypothetical protein, domain 2"/>
    <property type="match status" value="1"/>
</dbReference>
<evidence type="ECO:0000256" key="12">
    <source>
        <dbReference type="HAMAP-Rule" id="MF_00942"/>
    </source>
</evidence>
<evidence type="ECO:0000313" key="15">
    <source>
        <dbReference type="Proteomes" id="UP000298673"/>
    </source>
</evidence>
<keyword evidence="14" id="KW-0255">Endonuclease</keyword>
<keyword evidence="9 12" id="KW-0234">DNA repair</keyword>